<dbReference type="Proteomes" id="UP000054538">
    <property type="component" value="Unassembled WGS sequence"/>
</dbReference>
<dbReference type="HOGENOM" id="CLU_087360_1_0_1"/>
<dbReference type="OrthoDB" id="2647368at2759"/>
<name>A0A0D0DMX2_9AGAM</name>
<evidence type="ECO:0000313" key="3">
    <source>
        <dbReference type="Proteomes" id="UP000054538"/>
    </source>
</evidence>
<keyword evidence="3" id="KW-1185">Reference proteome</keyword>
<feature type="region of interest" description="Disordered" evidence="1">
    <location>
        <begin position="164"/>
        <end position="186"/>
    </location>
</feature>
<dbReference type="EMBL" id="KN826170">
    <property type="protein sequence ID" value="KIK79840.1"/>
    <property type="molecule type" value="Genomic_DNA"/>
</dbReference>
<reference evidence="3" key="2">
    <citation type="submission" date="2015-01" db="EMBL/GenBank/DDBJ databases">
        <title>Evolutionary Origins and Diversification of the Mycorrhizal Mutualists.</title>
        <authorList>
            <consortium name="DOE Joint Genome Institute"/>
            <consortium name="Mycorrhizal Genomics Consortium"/>
            <person name="Kohler A."/>
            <person name="Kuo A."/>
            <person name="Nagy L.G."/>
            <person name="Floudas D."/>
            <person name="Copeland A."/>
            <person name="Barry K.W."/>
            <person name="Cichocki N."/>
            <person name="Veneault-Fourrey C."/>
            <person name="LaButti K."/>
            <person name="Lindquist E.A."/>
            <person name="Lipzen A."/>
            <person name="Lundell T."/>
            <person name="Morin E."/>
            <person name="Murat C."/>
            <person name="Riley R."/>
            <person name="Ohm R."/>
            <person name="Sun H."/>
            <person name="Tunlid A."/>
            <person name="Henrissat B."/>
            <person name="Grigoriev I.V."/>
            <person name="Hibbett D.S."/>
            <person name="Martin F."/>
        </authorList>
    </citation>
    <scope>NUCLEOTIDE SEQUENCE [LARGE SCALE GENOMIC DNA]</scope>
    <source>
        <strain evidence="3">Ve08.2h10</strain>
    </source>
</reference>
<dbReference type="AlphaFoldDB" id="A0A0D0DMX2"/>
<dbReference type="InParanoid" id="A0A0D0DMX2"/>
<feature type="non-terminal residue" evidence="2">
    <location>
        <position position="186"/>
    </location>
</feature>
<organism evidence="2 3">
    <name type="scientific">Paxillus rubicundulus Ve08.2h10</name>
    <dbReference type="NCBI Taxonomy" id="930991"/>
    <lineage>
        <taxon>Eukaryota</taxon>
        <taxon>Fungi</taxon>
        <taxon>Dikarya</taxon>
        <taxon>Basidiomycota</taxon>
        <taxon>Agaricomycotina</taxon>
        <taxon>Agaricomycetes</taxon>
        <taxon>Agaricomycetidae</taxon>
        <taxon>Boletales</taxon>
        <taxon>Paxilineae</taxon>
        <taxon>Paxillaceae</taxon>
        <taxon>Paxillus</taxon>
    </lineage>
</organism>
<evidence type="ECO:0000313" key="2">
    <source>
        <dbReference type="EMBL" id="KIK79840.1"/>
    </source>
</evidence>
<gene>
    <name evidence="2" type="ORF">PAXRUDRAFT_160181</name>
</gene>
<evidence type="ECO:0000256" key="1">
    <source>
        <dbReference type="SAM" id="MobiDB-lite"/>
    </source>
</evidence>
<sequence length="186" mass="21981">IATQITDFQCKVYARYWKVRTAITKLVLDNEHVAFNKKLLQEELVTLTVTWSVTILGHWRADLNFPMHLMSITIKLKPAEDSCTLQAINVVNILPNHPEIKTTKAHKKGYLIPDSAVTTNLPIGDNHDMKQWWCREPTRSERQRRKSWLNKPWKLCEQPLKNCSTRRQRPSKLNEGLRKSERRWRR</sequence>
<proteinExistence type="predicted"/>
<reference evidence="2 3" key="1">
    <citation type="submission" date="2014-04" db="EMBL/GenBank/DDBJ databases">
        <authorList>
            <consortium name="DOE Joint Genome Institute"/>
            <person name="Kuo A."/>
            <person name="Kohler A."/>
            <person name="Jargeat P."/>
            <person name="Nagy L.G."/>
            <person name="Floudas D."/>
            <person name="Copeland A."/>
            <person name="Barry K.W."/>
            <person name="Cichocki N."/>
            <person name="Veneault-Fourrey C."/>
            <person name="LaButti K."/>
            <person name="Lindquist E.A."/>
            <person name="Lipzen A."/>
            <person name="Lundell T."/>
            <person name="Morin E."/>
            <person name="Murat C."/>
            <person name="Sun H."/>
            <person name="Tunlid A."/>
            <person name="Henrissat B."/>
            <person name="Grigoriev I.V."/>
            <person name="Hibbett D.S."/>
            <person name="Martin F."/>
            <person name="Nordberg H.P."/>
            <person name="Cantor M.N."/>
            <person name="Hua S.X."/>
        </authorList>
    </citation>
    <scope>NUCLEOTIDE SEQUENCE [LARGE SCALE GENOMIC DNA]</scope>
    <source>
        <strain evidence="2 3">Ve08.2h10</strain>
    </source>
</reference>
<accession>A0A0D0DMX2</accession>
<protein>
    <submittedName>
        <fullName evidence="2">Uncharacterized protein</fullName>
    </submittedName>
</protein>